<organism evidence="1">
    <name type="scientific">Arundo donax</name>
    <name type="common">Giant reed</name>
    <name type="synonym">Donax arundinaceus</name>
    <dbReference type="NCBI Taxonomy" id="35708"/>
    <lineage>
        <taxon>Eukaryota</taxon>
        <taxon>Viridiplantae</taxon>
        <taxon>Streptophyta</taxon>
        <taxon>Embryophyta</taxon>
        <taxon>Tracheophyta</taxon>
        <taxon>Spermatophyta</taxon>
        <taxon>Magnoliopsida</taxon>
        <taxon>Liliopsida</taxon>
        <taxon>Poales</taxon>
        <taxon>Poaceae</taxon>
        <taxon>PACMAD clade</taxon>
        <taxon>Arundinoideae</taxon>
        <taxon>Arundineae</taxon>
        <taxon>Arundo</taxon>
    </lineage>
</organism>
<name>A0A0A9E8N5_ARUDO</name>
<dbReference type="EMBL" id="GBRH01201469">
    <property type="protein sequence ID" value="JAD96426.1"/>
    <property type="molecule type" value="Transcribed_RNA"/>
</dbReference>
<dbReference type="AlphaFoldDB" id="A0A0A9E8N5"/>
<accession>A0A0A9E8N5</accession>
<reference evidence="1" key="2">
    <citation type="journal article" date="2015" name="Data Brief">
        <title>Shoot transcriptome of the giant reed, Arundo donax.</title>
        <authorList>
            <person name="Barrero R.A."/>
            <person name="Guerrero F.D."/>
            <person name="Moolhuijzen P."/>
            <person name="Goolsby J.A."/>
            <person name="Tidwell J."/>
            <person name="Bellgard S.E."/>
            <person name="Bellgard M.I."/>
        </authorList>
    </citation>
    <scope>NUCLEOTIDE SEQUENCE</scope>
    <source>
        <tissue evidence="1">Shoot tissue taken approximately 20 cm above the soil surface</tissue>
    </source>
</reference>
<protein>
    <submittedName>
        <fullName evidence="1">Uncharacterized protein</fullName>
    </submittedName>
</protein>
<proteinExistence type="predicted"/>
<evidence type="ECO:0000313" key="1">
    <source>
        <dbReference type="EMBL" id="JAD96426.1"/>
    </source>
</evidence>
<reference evidence="1" key="1">
    <citation type="submission" date="2014-09" db="EMBL/GenBank/DDBJ databases">
        <authorList>
            <person name="Magalhaes I.L.F."/>
            <person name="Oliveira U."/>
            <person name="Santos F.R."/>
            <person name="Vidigal T.H.D.A."/>
            <person name="Brescovit A.D."/>
            <person name="Santos A.J."/>
        </authorList>
    </citation>
    <scope>NUCLEOTIDE SEQUENCE</scope>
    <source>
        <tissue evidence="1">Shoot tissue taken approximately 20 cm above the soil surface</tissue>
    </source>
</reference>
<sequence>MNSNLVVQRVVPESFVVLNSESCNFALLLVTS</sequence>